<reference evidence="2" key="1">
    <citation type="submission" date="2021-09" db="EMBL/GenBank/DDBJ databases">
        <authorList>
            <consortium name="AG Swart"/>
            <person name="Singh M."/>
            <person name="Singh A."/>
            <person name="Seah K."/>
            <person name="Emmerich C."/>
        </authorList>
    </citation>
    <scope>NUCLEOTIDE SEQUENCE</scope>
    <source>
        <strain evidence="2">ATCC30299</strain>
    </source>
</reference>
<accession>A0AAU9K4L2</accession>
<dbReference type="PIRSF" id="PIRSF003113">
    <property type="entry name" value="BolA"/>
    <property type="match status" value="1"/>
</dbReference>
<dbReference type="GO" id="GO:0051537">
    <property type="term" value="F:2 iron, 2 sulfur cluster binding"/>
    <property type="evidence" value="ECO:0007669"/>
    <property type="project" value="InterPro"/>
</dbReference>
<dbReference type="Gene3D" id="3.30.300.90">
    <property type="entry name" value="BolA-like"/>
    <property type="match status" value="1"/>
</dbReference>
<evidence type="ECO:0000313" key="2">
    <source>
        <dbReference type="EMBL" id="CAG9333439.1"/>
    </source>
</evidence>
<dbReference type="PANTHER" id="PTHR12735">
    <property type="entry name" value="BOLA-LIKE PROTEIN-RELATED"/>
    <property type="match status" value="1"/>
</dbReference>
<name>A0AAU9K4L2_9CILI</name>
<dbReference type="GO" id="GO:0051604">
    <property type="term" value="P:protein maturation"/>
    <property type="evidence" value="ECO:0007669"/>
    <property type="project" value="InterPro"/>
</dbReference>
<comment type="caution">
    <text evidence="2">The sequence shown here is derived from an EMBL/GenBank/DDBJ whole genome shotgun (WGS) entry which is preliminary data.</text>
</comment>
<dbReference type="SUPFAM" id="SSF82657">
    <property type="entry name" value="BolA-like"/>
    <property type="match status" value="1"/>
</dbReference>
<keyword evidence="3" id="KW-1185">Reference proteome</keyword>
<proteinExistence type="inferred from homology"/>
<dbReference type="GO" id="GO:0005829">
    <property type="term" value="C:cytosol"/>
    <property type="evidence" value="ECO:0007669"/>
    <property type="project" value="TreeGrafter"/>
</dbReference>
<protein>
    <recommendedName>
        <fullName evidence="4">BolA-like protein</fullName>
    </recommendedName>
</protein>
<evidence type="ECO:0000313" key="3">
    <source>
        <dbReference type="Proteomes" id="UP001162131"/>
    </source>
</evidence>
<dbReference type="InterPro" id="IPR002634">
    <property type="entry name" value="BolA"/>
</dbReference>
<dbReference type="Pfam" id="PF01722">
    <property type="entry name" value="BolA"/>
    <property type="match status" value="1"/>
</dbReference>
<dbReference type="PANTHER" id="PTHR12735:SF27">
    <property type="entry name" value="BOLA-LIKE PROTEIN 2"/>
    <property type="match status" value="1"/>
</dbReference>
<dbReference type="Proteomes" id="UP001162131">
    <property type="component" value="Unassembled WGS sequence"/>
</dbReference>
<organism evidence="2 3">
    <name type="scientific">Blepharisma stoltei</name>
    <dbReference type="NCBI Taxonomy" id="1481888"/>
    <lineage>
        <taxon>Eukaryota</taxon>
        <taxon>Sar</taxon>
        <taxon>Alveolata</taxon>
        <taxon>Ciliophora</taxon>
        <taxon>Postciliodesmatophora</taxon>
        <taxon>Heterotrichea</taxon>
        <taxon>Heterotrichida</taxon>
        <taxon>Blepharismidae</taxon>
        <taxon>Blepharisma</taxon>
    </lineage>
</organism>
<dbReference type="GO" id="GO:0006879">
    <property type="term" value="P:intracellular iron ion homeostasis"/>
    <property type="evidence" value="ECO:0007669"/>
    <property type="project" value="InterPro"/>
</dbReference>
<evidence type="ECO:0000256" key="1">
    <source>
        <dbReference type="RuleBase" id="RU003860"/>
    </source>
</evidence>
<dbReference type="GO" id="GO:0005634">
    <property type="term" value="C:nucleus"/>
    <property type="evidence" value="ECO:0007669"/>
    <property type="project" value="TreeGrafter"/>
</dbReference>
<dbReference type="AlphaFoldDB" id="A0AAU9K4L2"/>
<sequence>MVNSDQVKERIQNAIPCEVLEVEDTSSGCGSSFRCLIVSPSFIGQPLLQRHRLIFNLFEQEMKTEIHAFNLSTLTPEQYQSQR</sequence>
<dbReference type="InterPro" id="IPR045115">
    <property type="entry name" value="BOL2"/>
</dbReference>
<gene>
    <name evidence="2" type="ORF">BSTOLATCC_MIC58251</name>
</gene>
<comment type="similarity">
    <text evidence="1">Belongs to the BolA/IbaG family.</text>
</comment>
<dbReference type="EMBL" id="CAJZBQ010000056">
    <property type="protein sequence ID" value="CAG9333439.1"/>
    <property type="molecule type" value="Genomic_DNA"/>
</dbReference>
<dbReference type="InterPro" id="IPR036065">
    <property type="entry name" value="BolA-like_sf"/>
</dbReference>
<evidence type="ECO:0008006" key="4">
    <source>
        <dbReference type="Google" id="ProtNLM"/>
    </source>
</evidence>